<dbReference type="InterPro" id="IPR003690">
    <property type="entry name" value="MTERF"/>
</dbReference>
<dbReference type="GO" id="GO:0006353">
    <property type="term" value="P:DNA-templated transcription termination"/>
    <property type="evidence" value="ECO:0007669"/>
    <property type="project" value="UniProtKB-KW"/>
</dbReference>
<keyword evidence="5" id="KW-1185">Reference proteome</keyword>
<dbReference type="InterPro" id="IPR038538">
    <property type="entry name" value="MTERF_sf"/>
</dbReference>
<dbReference type="EMBL" id="BDDD01001466">
    <property type="protein sequence ID" value="GAV76237.1"/>
    <property type="molecule type" value="Genomic_DNA"/>
</dbReference>
<dbReference type="AlphaFoldDB" id="A0A1Q3C7I9"/>
<dbReference type="FunFam" id="1.25.70.10:FF:000019">
    <property type="entry name" value="mTERF family protein"/>
    <property type="match status" value="1"/>
</dbReference>
<gene>
    <name evidence="4" type="ORF">CFOL_v3_19712</name>
</gene>
<accession>A0A1Q3C7I9</accession>
<dbReference type="Pfam" id="PF02536">
    <property type="entry name" value="mTERF"/>
    <property type="match status" value="2"/>
</dbReference>
<evidence type="ECO:0000313" key="5">
    <source>
        <dbReference type="Proteomes" id="UP000187406"/>
    </source>
</evidence>
<dbReference type="InParanoid" id="A0A1Q3C7I9"/>
<dbReference type="PANTHER" id="PTHR13068">
    <property type="entry name" value="CGI-12 PROTEIN-RELATED"/>
    <property type="match status" value="1"/>
</dbReference>
<keyword evidence="2" id="KW-0806">Transcription termination</keyword>
<dbReference type="SMART" id="SM00733">
    <property type="entry name" value="Mterf"/>
    <property type="match status" value="4"/>
</dbReference>
<evidence type="ECO:0000256" key="2">
    <source>
        <dbReference type="ARBA" id="ARBA00022472"/>
    </source>
</evidence>
<dbReference type="PANTHER" id="PTHR13068:SF103">
    <property type="entry name" value="MITOCHONDRIAL TRANSCRIPTION TERMINATION FACTOR FAMILY PROTEIN"/>
    <property type="match status" value="1"/>
</dbReference>
<comment type="similarity">
    <text evidence="1">Belongs to the mTERF family.</text>
</comment>
<name>A0A1Q3C7I9_CEPFO</name>
<dbReference type="GO" id="GO:0003676">
    <property type="term" value="F:nucleic acid binding"/>
    <property type="evidence" value="ECO:0007669"/>
    <property type="project" value="InterPro"/>
</dbReference>
<evidence type="ECO:0000313" key="4">
    <source>
        <dbReference type="EMBL" id="GAV76237.1"/>
    </source>
</evidence>
<dbReference type="STRING" id="3775.A0A1Q3C7I9"/>
<dbReference type="Gene3D" id="1.25.70.10">
    <property type="entry name" value="Transcription termination factor 3, mitochondrial"/>
    <property type="match status" value="2"/>
</dbReference>
<comment type="caution">
    <text evidence="4">The sequence shown here is derived from an EMBL/GenBank/DDBJ whole genome shotgun (WGS) entry which is preliminary data.</text>
</comment>
<protein>
    <submittedName>
        <fullName evidence="4">mTERF domain-containing protein</fullName>
    </submittedName>
</protein>
<evidence type="ECO:0000256" key="1">
    <source>
        <dbReference type="ARBA" id="ARBA00007692"/>
    </source>
</evidence>
<keyword evidence="2" id="KW-0804">Transcription</keyword>
<dbReference type="FunCoup" id="A0A1Q3C7I9">
    <property type="interactions" value="566"/>
</dbReference>
<dbReference type="Proteomes" id="UP000187406">
    <property type="component" value="Unassembled WGS sequence"/>
</dbReference>
<keyword evidence="3" id="KW-0809">Transit peptide</keyword>
<evidence type="ECO:0000256" key="3">
    <source>
        <dbReference type="ARBA" id="ARBA00022946"/>
    </source>
</evidence>
<organism evidence="4 5">
    <name type="scientific">Cephalotus follicularis</name>
    <name type="common">Albany pitcher plant</name>
    <dbReference type="NCBI Taxonomy" id="3775"/>
    <lineage>
        <taxon>Eukaryota</taxon>
        <taxon>Viridiplantae</taxon>
        <taxon>Streptophyta</taxon>
        <taxon>Embryophyta</taxon>
        <taxon>Tracheophyta</taxon>
        <taxon>Spermatophyta</taxon>
        <taxon>Magnoliopsida</taxon>
        <taxon>eudicotyledons</taxon>
        <taxon>Gunneridae</taxon>
        <taxon>Pentapetalae</taxon>
        <taxon>rosids</taxon>
        <taxon>fabids</taxon>
        <taxon>Oxalidales</taxon>
        <taxon>Cephalotaceae</taxon>
        <taxon>Cephalotus</taxon>
    </lineage>
</organism>
<dbReference type="OrthoDB" id="764594at2759"/>
<proteinExistence type="inferred from homology"/>
<keyword evidence="2" id="KW-0805">Transcription regulation</keyword>
<reference evidence="5" key="1">
    <citation type="submission" date="2016-04" db="EMBL/GenBank/DDBJ databases">
        <title>Cephalotus genome sequencing.</title>
        <authorList>
            <person name="Fukushima K."/>
            <person name="Hasebe M."/>
            <person name="Fang X."/>
        </authorList>
    </citation>
    <scope>NUCLEOTIDE SEQUENCE [LARGE SCALE GENOMIC DNA]</scope>
    <source>
        <strain evidence="5">cv. St1</strain>
    </source>
</reference>
<sequence>MIKARINKRVFRLNEMIAQINHYMVFSSFVYAKPNNMQNPSSISLQFRSFHTSPLPHIPKVSLTESAHSSSSTPLFASRVPRLSRNEAEGVLFDYLHGTRSYNFTDAEHISKNSPHFVQKLLSKIDSEKGVARSLTKYLSYNPINEFEPFFESLGLHPSQVSSLLPRQLMFLKDDHLMLENFHILCNYGIPRSRIGKIYLEAKEIFGFDCGVLAVKFKAYENLGLSRITVIKLVSCCPPLLIGGVDREFVRLVEKLNGLCIQNDWVGGYLFAKGTYNWNRTVETMTFLDRVGYSEDQLRSLFKTNPALVFEGSGKNVYVLFGRLLKLGLNMNEVYSLFMENPQILSPKCLKNLLHGMGFLFDIRMEMEDIANIVTTHIELMGSCLLKGPKTVCKELKVKRDGLCQIIKEDPLKFFSLASKSKIKLDKLIASRDPRKHAEKAEFLLRLGYVENSEELTKALKQFRGRGDQLQERFDCLVEAGLPHNIASSIIKKAPMVLNQTKDVIEKKIDCLKNYIGYPVESVVACPAYLCYDLKRITHRFIMYAWLRERAVAKPMLSLSTIISCSEARFVKYFVQVDPEGPAMWKSLKTSSSTR</sequence>